<protein>
    <submittedName>
        <fullName evidence="1">Uncharacterized protein</fullName>
    </submittedName>
</protein>
<dbReference type="RefSeq" id="WP_345211915.1">
    <property type="nucleotide sequence ID" value="NZ_BAABFT010000007.1"/>
</dbReference>
<evidence type="ECO:0000313" key="1">
    <source>
        <dbReference type="EMBL" id="GAA4326811.1"/>
    </source>
</evidence>
<accession>A0ABP8GM48</accession>
<name>A0ABP8GM48_9SPHI</name>
<dbReference type="EMBL" id="BAABFT010000007">
    <property type="protein sequence ID" value="GAA4326811.1"/>
    <property type="molecule type" value="Genomic_DNA"/>
</dbReference>
<gene>
    <name evidence="1" type="ORF">GCM10023149_29860</name>
</gene>
<dbReference type="Pfam" id="PF22668">
    <property type="entry name" value="DUF7009"/>
    <property type="match status" value="1"/>
</dbReference>
<comment type="caution">
    <text evidence="1">The sequence shown here is derived from an EMBL/GenBank/DDBJ whole genome shotgun (WGS) entry which is preliminary data.</text>
</comment>
<organism evidence="1 2">
    <name type="scientific">Mucilaginibacter gynuensis</name>
    <dbReference type="NCBI Taxonomy" id="1302236"/>
    <lineage>
        <taxon>Bacteria</taxon>
        <taxon>Pseudomonadati</taxon>
        <taxon>Bacteroidota</taxon>
        <taxon>Sphingobacteriia</taxon>
        <taxon>Sphingobacteriales</taxon>
        <taxon>Sphingobacteriaceae</taxon>
        <taxon>Mucilaginibacter</taxon>
    </lineage>
</organism>
<reference evidence="2" key="1">
    <citation type="journal article" date="2019" name="Int. J. Syst. Evol. Microbiol.">
        <title>The Global Catalogue of Microorganisms (GCM) 10K type strain sequencing project: providing services to taxonomists for standard genome sequencing and annotation.</title>
        <authorList>
            <consortium name="The Broad Institute Genomics Platform"/>
            <consortium name="The Broad Institute Genome Sequencing Center for Infectious Disease"/>
            <person name="Wu L."/>
            <person name="Ma J."/>
        </authorList>
    </citation>
    <scope>NUCLEOTIDE SEQUENCE [LARGE SCALE GENOMIC DNA]</scope>
    <source>
        <strain evidence="2">JCM 17705</strain>
    </source>
</reference>
<dbReference type="Proteomes" id="UP001500582">
    <property type="component" value="Unassembled WGS sequence"/>
</dbReference>
<keyword evidence="2" id="KW-1185">Reference proteome</keyword>
<proteinExistence type="predicted"/>
<evidence type="ECO:0000313" key="2">
    <source>
        <dbReference type="Proteomes" id="UP001500582"/>
    </source>
</evidence>
<sequence length="117" mass="13386">MKIRIKGNTLRYRLTRSEVIALSQNGKLTDQTEFIGNTLSYSVQRSGEEAMSADFNHNTISLYIPDKKLQQWASTDTVGLENTWNGIYLLIEKDFKCIDGDVSEDQSDYFENPHITC</sequence>
<dbReference type="InterPro" id="IPR053825">
    <property type="entry name" value="DUF7009"/>
</dbReference>